<accession>A0ABV5FKF6</accession>
<feature type="region of interest" description="Disordered" evidence="1">
    <location>
        <begin position="190"/>
        <end position="215"/>
    </location>
</feature>
<protein>
    <submittedName>
        <fullName evidence="2">RHS repeat-associated core domain-containing protein</fullName>
    </submittedName>
</protein>
<dbReference type="NCBIfam" id="TIGR03696">
    <property type="entry name" value="Rhs_assc_core"/>
    <property type="match status" value="1"/>
</dbReference>
<evidence type="ECO:0000313" key="3">
    <source>
        <dbReference type="Proteomes" id="UP001589589"/>
    </source>
</evidence>
<feature type="compositionally biased region" description="Basic and acidic residues" evidence="1">
    <location>
        <begin position="190"/>
        <end position="204"/>
    </location>
</feature>
<reference evidence="2 3" key="1">
    <citation type="submission" date="2024-09" db="EMBL/GenBank/DDBJ databases">
        <authorList>
            <person name="Sun Q."/>
            <person name="Mori K."/>
        </authorList>
    </citation>
    <scope>NUCLEOTIDE SEQUENCE [LARGE SCALE GENOMIC DNA]</scope>
    <source>
        <strain evidence="2 3">CECT 7908</strain>
    </source>
</reference>
<dbReference type="EMBL" id="JBHMEX010000026">
    <property type="protein sequence ID" value="MFB9063897.1"/>
    <property type="molecule type" value="Genomic_DNA"/>
</dbReference>
<dbReference type="InterPro" id="IPR050708">
    <property type="entry name" value="T6SS_VgrG/RHS"/>
</dbReference>
<dbReference type="RefSeq" id="WP_290262271.1">
    <property type="nucleotide sequence ID" value="NZ_JAUFQQ010000003.1"/>
</dbReference>
<comment type="caution">
    <text evidence="2">The sequence shown here is derived from an EMBL/GenBank/DDBJ whole genome shotgun (WGS) entry which is preliminary data.</text>
</comment>
<organism evidence="2 3">
    <name type="scientific">Flavobacterium branchiarum</name>
    <dbReference type="NCBI Taxonomy" id="1114870"/>
    <lineage>
        <taxon>Bacteria</taxon>
        <taxon>Pseudomonadati</taxon>
        <taxon>Bacteroidota</taxon>
        <taxon>Flavobacteriia</taxon>
        <taxon>Flavobacteriales</taxon>
        <taxon>Flavobacteriaceae</taxon>
        <taxon>Flavobacterium</taxon>
    </lineage>
</organism>
<dbReference type="PANTHER" id="PTHR32305:SF15">
    <property type="entry name" value="PROTEIN RHSA-RELATED"/>
    <property type="match status" value="1"/>
</dbReference>
<keyword evidence="3" id="KW-1185">Reference proteome</keyword>
<dbReference type="Gene3D" id="2.180.10.10">
    <property type="entry name" value="RHS repeat-associated core"/>
    <property type="match status" value="1"/>
</dbReference>
<proteinExistence type="predicted"/>
<evidence type="ECO:0000256" key="1">
    <source>
        <dbReference type="SAM" id="MobiDB-lite"/>
    </source>
</evidence>
<sequence>MAYLPFGSVLFEEHSSSFSSPYLFNGKELDRETGLSYYGARYYDNKYDIWLNVDPLAEKMPNYGAYVYTANNPINLIDPDGRDIIGAFNKTTGRLTLIDRDQYKSGLPILYVSAKNYKLKGVRDKKGNLTHNQVLVVENVFTGGHSDQGKIILNDPERPNEKPISKGEYNILENKGNTNPDHDSFFVLDPKDSSPYDKKDDRPGEINVQGKKRNGYNLHPGRVSWGCVTINKDDSKMTVEQRSEEWSIINTMIKNTSSEEVKDNRGKQKYVPFTTQTKYGTITVTE</sequence>
<dbReference type="InterPro" id="IPR022385">
    <property type="entry name" value="Rhs_assc_core"/>
</dbReference>
<evidence type="ECO:0000313" key="2">
    <source>
        <dbReference type="EMBL" id="MFB9063897.1"/>
    </source>
</evidence>
<name>A0ABV5FKF6_9FLAO</name>
<gene>
    <name evidence="2" type="ORF">ACFFUQ_07655</name>
</gene>
<dbReference type="Proteomes" id="UP001589589">
    <property type="component" value="Unassembled WGS sequence"/>
</dbReference>
<dbReference type="PANTHER" id="PTHR32305">
    <property type="match status" value="1"/>
</dbReference>